<dbReference type="EMBL" id="DXAK01000022">
    <property type="protein sequence ID" value="HJA06407.1"/>
    <property type="molecule type" value="Genomic_DNA"/>
</dbReference>
<name>A0A9D2KK41_9FIRM</name>
<keyword evidence="5 10" id="KW-0479">Metal-binding</keyword>
<evidence type="ECO:0000313" key="13">
    <source>
        <dbReference type="Proteomes" id="UP000824223"/>
    </source>
</evidence>
<keyword evidence="4 10" id="KW-0808">Transferase</keyword>
<keyword evidence="6 10" id="KW-0274">FAD</keyword>
<evidence type="ECO:0000256" key="1">
    <source>
        <dbReference type="ARBA" id="ARBA00011955"/>
    </source>
</evidence>
<comment type="cofactor">
    <cofactor evidence="11">
        <name>Mg(2+)</name>
        <dbReference type="ChEBI" id="CHEBI:18420"/>
    </cofactor>
    <cofactor evidence="11">
        <name>Mn(2+)</name>
        <dbReference type="ChEBI" id="CHEBI:29035"/>
    </cofactor>
    <text evidence="11">Magnesium. Can also use manganese.</text>
</comment>
<dbReference type="PIRSF" id="PIRSF006268">
    <property type="entry name" value="ApbE"/>
    <property type="match status" value="1"/>
</dbReference>
<dbReference type="PANTHER" id="PTHR30040:SF2">
    <property type="entry name" value="FAD:PROTEIN FMN TRANSFERASE"/>
    <property type="match status" value="1"/>
</dbReference>
<organism evidence="12 13">
    <name type="scientific">Candidatus Mediterraneibacter pullicola</name>
    <dbReference type="NCBI Taxonomy" id="2838682"/>
    <lineage>
        <taxon>Bacteria</taxon>
        <taxon>Bacillati</taxon>
        <taxon>Bacillota</taxon>
        <taxon>Clostridia</taxon>
        <taxon>Lachnospirales</taxon>
        <taxon>Lachnospiraceae</taxon>
        <taxon>Mediterraneibacter</taxon>
    </lineage>
</organism>
<dbReference type="GO" id="GO:0016740">
    <property type="term" value="F:transferase activity"/>
    <property type="evidence" value="ECO:0007669"/>
    <property type="project" value="UniProtKB-UniRule"/>
</dbReference>
<dbReference type="Gene3D" id="3.10.520.10">
    <property type="entry name" value="ApbE-like domains"/>
    <property type="match status" value="1"/>
</dbReference>
<keyword evidence="3 10" id="KW-0285">Flavoprotein</keyword>
<dbReference type="EC" id="2.7.1.180" evidence="1 10"/>
<protein>
    <recommendedName>
        <fullName evidence="2 10">FAD:protein FMN transferase</fullName>
        <ecNumber evidence="1 10">2.7.1.180</ecNumber>
    </recommendedName>
    <alternativeName>
        <fullName evidence="8 10">Flavin transferase</fullName>
    </alternativeName>
</protein>
<evidence type="ECO:0000256" key="8">
    <source>
        <dbReference type="ARBA" id="ARBA00031306"/>
    </source>
</evidence>
<dbReference type="InterPro" id="IPR003374">
    <property type="entry name" value="ApbE-like_sf"/>
</dbReference>
<accession>A0A9D2KK41</accession>
<evidence type="ECO:0000256" key="9">
    <source>
        <dbReference type="ARBA" id="ARBA00048540"/>
    </source>
</evidence>
<feature type="binding site" evidence="11">
    <location>
        <position position="164"/>
    </location>
    <ligand>
        <name>Mg(2+)</name>
        <dbReference type="ChEBI" id="CHEBI:18420"/>
    </ligand>
</feature>
<feature type="binding site" evidence="11">
    <location>
        <position position="278"/>
    </location>
    <ligand>
        <name>Mg(2+)</name>
        <dbReference type="ChEBI" id="CHEBI:18420"/>
    </ligand>
</feature>
<reference evidence="12" key="1">
    <citation type="journal article" date="2021" name="PeerJ">
        <title>Extensive microbial diversity within the chicken gut microbiome revealed by metagenomics and culture.</title>
        <authorList>
            <person name="Gilroy R."/>
            <person name="Ravi A."/>
            <person name="Getino M."/>
            <person name="Pursley I."/>
            <person name="Horton D.L."/>
            <person name="Alikhan N.F."/>
            <person name="Baker D."/>
            <person name="Gharbi K."/>
            <person name="Hall N."/>
            <person name="Watson M."/>
            <person name="Adriaenssens E.M."/>
            <person name="Foster-Nyarko E."/>
            <person name="Jarju S."/>
            <person name="Secka A."/>
            <person name="Antonio M."/>
            <person name="Oren A."/>
            <person name="Chaudhuri R.R."/>
            <person name="La Ragione R."/>
            <person name="Hildebrand F."/>
            <person name="Pallen M.J."/>
        </authorList>
    </citation>
    <scope>NUCLEOTIDE SEQUENCE</scope>
    <source>
        <strain evidence="12">ChiSjej2B20-11307</strain>
    </source>
</reference>
<comment type="catalytic activity">
    <reaction evidence="9 10">
        <text>L-threonyl-[protein] + FAD = FMN-L-threonyl-[protein] + AMP + H(+)</text>
        <dbReference type="Rhea" id="RHEA:36847"/>
        <dbReference type="Rhea" id="RHEA-COMP:11060"/>
        <dbReference type="Rhea" id="RHEA-COMP:11061"/>
        <dbReference type="ChEBI" id="CHEBI:15378"/>
        <dbReference type="ChEBI" id="CHEBI:30013"/>
        <dbReference type="ChEBI" id="CHEBI:57692"/>
        <dbReference type="ChEBI" id="CHEBI:74257"/>
        <dbReference type="ChEBI" id="CHEBI:456215"/>
        <dbReference type="EC" id="2.7.1.180"/>
    </reaction>
</comment>
<comment type="similarity">
    <text evidence="10">Belongs to the ApbE family.</text>
</comment>
<dbReference type="Proteomes" id="UP000824223">
    <property type="component" value="Unassembled WGS sequence"/>
</dbReference>
<evidence type="ECO:0000256" key="4">
    <source>
        <dbReference type="ARBA" id="ARBA00022679"/>
    </source>
</evidence>
<gene>
    <name evidence="12" type="ORF">H9798_04565</name>
</gene>
<evidence type="ECO:0000256" key="3">
    <source>
        <dbReference type="ARBA" id="ARBA00022630"/>
    </source>
</evidence>
<dbReference type="AlphaFoldDB" id="A0A9D2KK41"/>
<evidence type="ECO:0000313" key="12">
    <source>
        <dbReference type="EMBL" id="HJA06407.1"/>
    </source>
</evidence>
<evidence type="ECO:0000256" key="7">
    <source>
        <dbReference type="ARBA" id="ARBA00022842"/>
    </source>
</evidence>
<feature type="binding site" evidence="11">
    <location>
        <position position="282"/>
    </location>
    <ligand>
        <name>Mg(2+)</name>
        <dbReference type="ChEBI" id="CHEBI:18420"/>
    </ligand>
</feature>
<dbReference type="Pfam" id="PF02424">
    <property type="entry name" value="ApbE"/>
    <property type="match status" value="1"/>
</dbReference>
<evidence type="ECO:0000256" key="5">
    <source>
        <dbReference type="ARBA" id="ARBA00022723"/>
    </source>
</evidence>
<evidence type="ECO:0000256" key="2">
    <source>
        <dbReference type="ARBA" id="ARBA00016337"/>
    </source>
</evidence>
<evidence type="ECO:0000256" key="6">
    <source>
        <dbReference type="ARBA" id="ARBA00022827"/>
    </source>
</evidence>
<proteinExistence type="inferred from homology"/>
<dbReference type="PANTHER" id="PTHR30040">
    <property type="entry name" value="THIAMINE BIOSYNTHESIS LIPOPROTEIN APBE"/>
    <property type="match status" value="1"/>
</dbReference>
<evidence type="ECO:0000256" key="10">
    <source>
        <dbReference type="PIRNR" id="PIRNR006268"/>
    </source>
</evidence>
<dbReference type="GO" id="GO:0046872">
    <property type="term" value="F:metal ion binding"/>
    <property type="evidence" value="ECO:0007669"/>
    <property type="project" value="UniProtKB-UniRule"/>
</dbReference>
<comment type="caution">
    <text evidence="12">The sequence shown here is derived from an EMBL/GenBank/DDBJ whole genome shotgun (WGS) entry which is preliminary data.</text>
</comment>
<keyword evidence="7 10" id="KW-0460">Magnesium</keyword>
<dbReference type="SUPFAM" id="SSF143631">
    <property type="entry name" value="ApbE-like"/>
    <property type="match status" value="1"/>
</dbReference>
<reference evidence="12" key="2">
    <citation type="submission" date="2021-04" db="EMBL/GenBank/DDBJ databases">
        <authorList>
            <person name="Gilroy R."/>
        </authorList>
    </citation>
    <scope>NUCLEOTIDE SEQUENCE</scope>
    <source>
        <strain evidence="12">ChiSjej2B20-11307</strain>
    </source>
</reference>
<sequence length="317" mass="34478">MALISILIVSALEGCSSPPKNESLSMTGIYFDTVVQIEVWDAQQTILDECEEICAQYEQLLSPTIETSEVSKINQAQGAPVTVSDETAQLIRLGIEYGEISQGKFDITIASATNLWDFRDNKEKEIPYAEALSEAVSHINYHSVKVDGNTVTLTDPEAKIDLGGIAKGYIADKLKEYLKNQGVEHALINLGGNMLALGGRPDGSDFRIGIQEPFAADGTVLTNLSISDKSVVSSGNYERYFEKDGIIYHHILDPDTGYPVQNNLYQVTIISDSSVQGDALSTTCYALGLEAGMELIQNTDGVEAVFVTDDLEVHKTL</sequence>
<dbReference type="InterPro" id="IPR024932">
    <property type="entry name" value="ApbE"/>
</dbReference>
<evidence type="ECO:0000256" key="11">
    <source>
        <dbReference type="PIRSR" id="PIRSR006268-2"/>
    </source>
</evidence>